<dbReference type="SMART" id="SM00593">
    <property type="entry name" value="RUN"/>
    <property type="match status" value="1"/>
</dbReference>
<dbReference type="EMBL" id="PZQS01000001">
    <property type="protein sequence ID" value="PVD37931.1"/>
    <property type="molecule type" value="Genomic_DNA"/>
</dbReference>
<evidence type="ECO:0000256" key="1">
    <source>
        <dbReference type="SAM" id="Coils"/>
    </source>
</evidence>
<dbReference type="PANTHER" id="PTHR47194:SF3">
    <property type="entry name" value="SORTING NEXIN 29"/>
    <property type="match status" value="1"/>
</dbReference>
<dbReference type="GO" id="GO:0035091">
    <property type="term" value="F:phosphatidylinositol binding"/>
    <property type="evidence" value="ECO:0007669"/>
    <property type="project" value="InterPro"/>
</dbReference>
<protein>
    <recommendedName>
        <fullName evidence="7">PX domain-containing protein</fullName>
    </recommendedName>
</protein>
<dbReference type="SMART" id="SM00312">
    <property type="entry name" value="PX"/>
    <property type="match status" value="1"/>
</dbReference>
<dbReference type="CDD" id="cd07277">
    <property type="entry name" value="PX_RUN"/>
    <property type="match status" value="1"/>
</dbReference>
<feature type="region of interest" description="Disordered" evidence="2">
    <location>
        <begin position="701"/>
        <end position="753"/>
    </location>
</feature>
<keyword evidence="6" id="KW-1185">Reference proteome</keyword>
<dbReference type="AlphaFoldDB" id="A0A2T7PWX1"/>
<evidence type="ECO:0008006" key="7">
    <source>
        <dbReference type="Google" id="ProtNLM"/>
    </source>
</evidence>
<dbReference type="SUPFAM" id="SSF140741">
    <property type="entry name" value="RUN domain-like"/>
    <property type="match status" value="1"/>
</dbReference>
<name>A0A2T7PWX1_POMCA</name>
<proteinExistence type="predicted"/>
<feature type="domain" description="PX" evidence="3">
    <location>
        <begin position="582"/>
        <end position="705"/>
    </location>
</feature>
<evidence type="ECO:0000259" key="4">
    <source>
        <dbReference type="PROSITE" id="PS50826"/>
    </source>
</evidence>
<dbReference type="PROSITE" id="PS50826">
    <property type="entry name" value="RUN"/>
    <property type="match status" value="1"/>
</dbReference>
<sequence length="753" mass="84757">MKKNKALSALRHMTERAGLVKMTDFLSEVKHLESDPAFWQYVKEHLTKHEVQRFNTLKQINTDIGRGRAWLRACLNEHSLERYMHMLIEKDEIISHYYHEWAFMCDQERNSMLPTMAAGLGSILFAITVDRPELNKGYQNTIHVGSCEELSVSNIDDMEPQPAIAGDGSPIIVKKKENKKKKRIANVVSFDEDGSEELKPHRLGSTNSAGSNSTTGEDWNHESFHHHRNISVSHRGSRSSSLDDPVFLTNEAFKDSSTSNSETTGEDMLDGKHPPFQNQLSLGTTSITTSNMGDNLSKTSTGSVSSSDFENGGTLIPVGPHDGLMPISHMISVGDKNHSDSSSDVSFSHRDVDSAVLALAIAQKGLESAHTGPDISEHIVEQAHNFMSHDELKQAVVAMMVRKDEVEEQNRTLQLMLQQEMETSSTLRAEIAELKLGHLQSQEADQLRISKLQSENELLKHQLRKYVSAVQLLRTEGTKKEVDGLGIRVDELQPSIPPPKSHIDYSHEASEYEQKLIQVAEMHGELMEFNDMLHRQLNAKEALLKQLRLELITLRGPLPYKDRQLEDSAASNIDILGIQGRVLINIWIPSAFLHGTSSDQYHVYQVYVRIRDEEWNIFRRYSQFLDLHTRLKKVYPIINKFDFPPKKSVGNKDSRVVEARRLGFQKYLRNVINLLLEKTSELDSDVCKTKLVSLLPFFGDQPEPGGRKGKSKKQSPPLQLPLPSARQPSAADAALAPHATPQSASPRPQHQNL</sequence>
<organism evidence="5 6">
    <name type="scientific">Pomacea canaliculata</name>
    <name type="common">Golden apple snail</name>
    <dbReference type="NCBI Taxonomy" id="400727"/>
    <lineage>
        <taxon>Eukaryota</taxon>
        <taxon>Metazoa</taxon>
        <taxon>Spiralia</taxon>
        <taxon>Lophotrochozoa</taxon>
        <taxon>Mollusca</taxon>
        <taxon>Gastropoda</taxon>
        <taxon>Caenogastropoda</taxon>
        <taxon>Architaenioglossa</taxon>
        <taxon>Ampullarioidea</taxon>
        <taxon>Ampullariidae</taxon>
        <taxon>Pomacea</taxon>
    </lineage>
</organism>
<dbReference type="Proteomes" id="UP000245119">
    <property type="component" value="Linkage Group LG1"/>
</dbReference>
<evidence type="ECO:0000313" key="6">
    <source>
        <dbReference type="Proteomes" id="UP000245119"/>
    </source>
</evidence>
<feature type="compositionally biased region" description="Low complexity" evidence="2">
    <location>
        <begin position="714"/>
        <end position="741"/>
    </location>
</feature>
<dbReference type="SUPFAM" id="SSF64268">
    <property type="entry name" value="PX domain"/>
    <property type="match status" value="1"/>
</dbReference>
<feature type="region of interest" description="Disordered" evidence="2">
    <location>
        <begin position="193"/>
        <end position="221"/>
    </location>
</feature>
<feature type="coiled-coil region" evidence="1">
    <location>
        <begin position="389"/>
        <end position="423"/>
    </location>
</feature>
<dbReference type="OrthoDB" id="428895at2759"/>
<feature type="compositionally biased region" description="Polar residues" evidence="2">
    <location>
        <begin position="742"/>
        <end position="753"/>
    </location>
</feature>
<feature type="compositionally biased region" description="Low complexity" evidence="2">
    <location>
        <begin position="204"/>
        <end position="216"/>
    </location>
</feature>
<accession>A0A2T7PWX1</accession>
<dbReference type="PANTHER" id="PTHR47194">
    <property type="entry name" value="SORTING NEXIN-29-RELATED"/>
    <property type="match status" value="1"/>
</dbReference>
<gene>
    <name evidence="5" type="ORF">C0Q70_00533</name>
</gene>
<evidence type="ECO:0000313" key="5">
    <source>
        <dbReference type="EMBL" id="PVD37931.1"/>
    </source>
</evidence>
<dbReference type="InterPro" id="IPR037916">
    <property type="entry name" value="SNX29_PX"/>
</dbReference>
<dbReference type="PROSITE" id="PS50195">
    <property type="entry name" value="PX"/>
    <property type="match status" value="1"/>
</dbReference>
<keyword evidence="1" id="KW-0175">Coiled coil</keyword>
<dbReference type="Pfam" id="PF02759">
    <property type="entry name" value="RUN"/>
    <property type="match status" value="1"/>
</dbReference>
<feature type="domain" description="RUN" evidence="4">
    <location>
        <begin position="1"/>
        <end position="132"/>
    </location>
</feature>
<reference evidence="5 6" key="1">
    <citation type="submission" date="2018-04" db="EMBL/GenBank/DDBJ databases">
        <title>The genome of golden apple snail Pomacea canaliculata provides insight into stress tolerance and invasive adaptation.</title>
        <authorList>
            <person name="Liu C."/>
            <person name="Liu B."/>
            <person name="Ren Y."/>
            <person name="Zhang Y."/>
            <person name="Wang H."/>
            <person name="Li S."/>
            <person name="Jiang F."/>
            <person name="Yin L."/>
            <person name="Zhang G."/>
            <person name="Qian W."/>
            <person name="Fan W."/>
        </authorList>
    </citation>
    <scope>NUCLEOTIDE SEQUENCE [LARGE SCALE GENOMIC DNA]</scope>
    <source>
        <strain evidence="5">SZHN2017</strain>
        <tissue evidence="5">Muscle</tissue>
    </source>
</reference>
<dbReference type="InterPro" id="IPR037213">
    <property type="entry name" value="Run_dom_sf"/>
</dbReference>
<feature type="compositionally biased region" description="Basic and acidic residues" evidence="2">
    <location>
        <begin position="335"/>
        <end position="346"/>
    </location>
</feature>
<feature type="compositionally biased region" description="Low complexity" evidence="2">
    <location>
        <begin position="297"/>
        <end position="307"/>
    </location>
</feature>
<dbReference type="InterPro" id="IPR001683">
    <property type="entry name" value="PX_dom"/>
</dbReference>
<dbReference type="Pfam" id="PF00787">
    <property type="entry name" value="PX"/>
    <property type="match status" value="1"/>
</dbReference>
<dbReference type="InterPro" id="IPR004012">
    <property type="entry name" value="Run_dom"/>
</dbReference>
<dbReference type="InterPro" id="IPR036871">
    <property type="entry name" value="PX_dom_sf"/>
</dbReference>
<feature type="compositionally biased region" description="Polar residues" evidence="2">
    <location>
        <begin position="276"/>
        <end position="296"/>
    </location>
</feature>
<dbReference type="STRING" id="400727.A0A2T7PWX1"/>
<evidence type="ECO:0000256" key="2">
    <source>
        <dbReference type="SAM" id="MobiDB-lite"/>
    </source>
</evidence>
<dbReference type="Gene3D" id="3.30.1520.10">
    <property type="entry name" value="Phox-like domain"/>
    <property type="match status" value="1"/>
</dbReference>
<evidence type="ECO:0000259" key="3">
    <source>
        <dbReference type="PROSITE" id="PS50195"/>
    </source>
</evidence>
<feature type="region of interest" description="Disordered" evidence="2">
    <location>
        <begin position="253"/>
        <end position="346"/>
    </location>
</feature>
<comment type="caution">
    <text evidence="5">The sequence shown here is derived from an EMBL/GenBank/DDBJ whole genome shotgun (WGS) entry which is preliminary data.</text>
</comment>
<dbReference type="Gene3D" id="1.20.58.900">
    <property type="match status" value="1"/>
</dbReference>